<dbReference type="EMBL" id="JBEAFC010000004">
    <property type="protein sequence ID" value="KAL1558451.1"/>
    <property type="molecule type" value="Genomic_DNA"/>
</dbReference>
<dbReference type="GO" id="GO:0031410">
    <property type="term" value="C:cytoplasmic vesicle"/>
    <property type="evidence" value="ECO:0007669"/>
    <property type="project" value="UniProtKB-SubCell"/>
</dbReference>
<dbReference type="AlphaFoldDB" id="A0ABD1HPR8"/>
<name>A0ABD1HPR8_SALDI</name>
<evidence type="ECO:0000256" key="3">
    <source>
        <dbReference type="ARBA" id="ARBA00022525"/>
    </source>
</evidence>
<reference evidence="11 12" key="1">
    <citation type="submission" date="2024-06" db="EMBL/GenBank/DDBJ databases">
        <title>A chromosome level genome sequence of Diviner's sage (Salvia divinorum).</title>
        <authorList>
            <person name="Ford S.A."/>
            <person name="Ro D.-K."/>
            <person name="Ness R.W."/>
            <person name="Phillips M.A."/>
        </authorList>
    </citation>
    <scope>NUCLEOTIDE SEQUENCE [LARGE SCALE GENOMIC DNA]</scope>
    <source>
        <strain evidence="11">SAF-2024a</strain>
        <tissue evidence="11">Leaf</tissue>
    </source>
</reference>
<evidence type="ECO:0000256" key="5">
    <source>
        <dbReference type="ARBA" id="ARBA00023279"/>
    </source>
</evidence>
<gene>
    <name evidence="11" type="ORF">AAHA92_08917</name>
</gene>
<dbReference type="InterPro" id="IPR008502">
    <property type="entry name" value="Prolamin-like"/>
</dbReference>
<accession>A0ABD1HPR8</accession>
<evidence type="ECO:0000256" key="7">
    <source>
        <dbReference type="ARBA" id="ARBA00034457"/>
    </source>
</evidence>
<evidence type="ECO:0000256" key="8">
    <source>
        <dbReference type="ARBA" id="ARBA00034484"/>
    </source>
</evidence>
<evidence type="ECO:0000313" key="11">
    <source>
        <dbReference type="EMBL" id="KAL1558451.1"/>
    </source>
</evidence>
<dbReference type="GO" id="GO:0009567">
    <property type="term" value="P:double fertilization forming a zygote and endosperm"/>
    <property type="evidence" value="ECO:0007669"/>
    <property type="project" value="UniProtKB-ARBA"/>
</dbReference>
<dbReference type="GO" id="GO:0080155">
    <property type="term" value="P:regulation of double fertilization forming a zygote and endosperm"/>
    <property type="evidence" value="ECO:0007669"/>
    <property type="project" value="UniProtKB-ARBA"/>
</dbReference>
<evidence type="ECO:0000256" key="6">
    <source>
        <dbReference type="ARBA" id="ARBA00023329"/>
    </source>
</evidence>
<feature type="signal peptide" evidence="9">
    <location>
        <begin position="1"/>
        <end position="24"/>
    </location>
</feature>
<dbReference type="PANTHER" id="PTHR35293:SF9">
    <property type="entry name" value="EGG CELL-SECRETED PROTEIN 1.4-LIKE"/>
    <property type="match status" value="1"/>
</dbReference>
<comment type="caution">
    <text evidence="11">The sequence shown here is derived from an EMBL/GenBank/DDBJ whole genome shotgun (WGS) entry which is preliminary data.</text>
</comment>
<dbReference type="Pfam" id="PF05617">
    <property type="entry name" value="Prolamin_like"/>
    <property type="match status" value="1"/>
</dbReference>
<comment type="function">
    <text evidence="7">Involved in the regulation of gamete interactions during the double fertilization and to prevent multiple-pollen tube attraction; mediates the redistribution of the gamete fusogen HAP2/GCS1 to the cell surface after secretion upon sperm arrival.</text>
</comment>
<organism evidence="11 12">
    <name type="scientific">Salvia divinorum</name>
    <name type="common">Maria pastora</name>
    <name type="synonym">Diviner's sage</name>
    <dbReference type="NCBI Taxonomy" id="28513"/>
    <lineage>
        <taxon>Eukaryota</taxon>
        <taxon>Viridiplantae</taxon>
        <taxon>Streptophyta</taxon>
        <taxon>Embryophyta</taxon>
        <taxon>Tracheophyta</taxon>
        <taxon>Spermatophyta</taxon>
        <taxon>Magnoliopsida</taxon>
        <taxon>eudicotyledons</taxon>
        <taxon>Gunneridae</taxon>
        <taxon>Pentapetalae</taxon>
        <taxon>asterids</taxon>
        <taxon>lamiids</taxon>
        <taxon>Lamiales</taxon>
        <taxon>Lamiaceae</taxon>
        <taxon>Nepetoideae</taxon>
        <taxon>Mentheae</taxon>
        <taxon>Salviinae</taxon>
        <taxon>Salvia</taxon>
        <taxon>Salvia subgen. Calosphace</taxon>
    </lineage>
</organism>
<keyword evidence="5" id="KW-0278">Fertilization</keyword>
<proteinExistence type="inferred from homology"/>
<evidence type="ECO:0000256" key="2">
    <source>
        <dbReference type="ARBA" id="ARBA00004613"/>
    </source>
</evidence>
<evidence type="ECO:0000256" key="1">
    <source>
        <dbReference type="ARBA" id="ARBA00004541"/>
    </source>
</evidence>
<keyword evidence="4 9" id="KW-0732">Signal</keyword>
<evidence type="ECO:0000256" key="4">
    <source>
        <dbReference type="ARBA" id="ARBA00022729"/>
    </source>
</evidence>
<feature type="domain" description="Prolamin-like" evidence="10">
    <location>
        <begin position="46"/>
        <end position="110"/>
    </location>
</feature>
<evidence type="ECO:0000256" key="9">
    <source>
        <dbReference type="SAM" id="SignalP"/>
    </source>
</evidence>
<dbReference type="GO" id="GO:0005576">
    <property type="term" value="C:extracellular region"/>
    <property type="evidence" value="ECO:0007669"/>
    <property type="project" value="UniProtKB-SubCell"/>
</dbReference>
<comment type="similarity">
    <text evidence="8">Belongs to the plant egg cell-secreted peptide family.</text>
</comment>
<feature type="chain" id="PRO_5044807682" evidence="9">
    <location>
        <begin position="25"/>
        <end position="131"/>
    </location>
</feature>
<keyword evidence="12" id="KW-1185">Reference proteome</keyword>
<dbReference type="PANTHER" id="PTHR35293">
    <property type="entry name" value="EGG CELL-SECRETED PROTEIN 1.5"/>
    <property type="match status" value="1"/>
</dbReference>
<dbReference type="GO" id="GO:2000008">
    <property type="term" value="P:regulation of protein localization to cell surface"/>
    <property type="evidence" value="ECO:0007669"/>
    <property type="project" value="UniProtKB-ARBA"/>
</dbReference>
<evidence type="ECO:0000259" key="10">
    <source>
        <dbReference type="Pfam" id="PF05617"/>
    </source>
</evidence>
<protein>
    <submittedName>
        <fullName evidence="11">Egg cell-secreted protein 1.1-like</fullName>
    </submittedName>
</protein>
<dbReference type="InterPro" id="IPR044711">
    <property type="entry name" value="EC11-15"/>
</dbReference>
<keyword evidence="3" id="KW-0964">Secreted</keyword>
<evidence type="ECO:0000313" key="12">
    <source>
        <dbReference type="Proteomes" id="UP001567538"/>
    </source>
</evidence>
<comment type="subcellular location">
    <subcellularLocation>
        <location evidence="1">Cytoplasmic vesicle</location>
    </subcellularLocation>
    <subcellularLocation>
        <location evidence="2">Secreted</location>
    </subcellularLocation>
</comment>
<sequence length="131" mass="14124">MAFPSKLVAVLLVAVLASSLVISARKLETVSSLAARLKLEEEGPSTCWDALLELQSCSGEMVMFFLNGETQLGENCCSAIEVIERQCWPSMLGTLGITAEESNVLRGYCDAAAPPPASGLEQCYNFPRLQH</sequence>
<dbReference type="Proteomes" id="UP001567538">
    <property type="component" value="Unassembled WGS sequence"/>
</dbReference>
<keyword evidence="6" id="KW-0968">Cytoplasmic vesicle</keyword>